<dbReference type="SUPFAM" id="SSF51735">
    <property type="entry name" value="NAD(P)-binding Rossmann-fold domains"/>
    <property type="match status" value="1"/>
</dbReference>
<dbReference type="Pfam" id="PF13561">
    <property type="entry name" value="adh_short_C2"/>
    <property type="match status" value="1"/>
</dbReference>
<evidence type="ECO:0000256" key="1">
    <source>
        <dbReference type="ARBA" id="ARBA00006484"/>
    </source>
</evidence>
<accession>A0ABU6IK87</accession>
<protein>
    <submittedName>
        <fullName evidence="2">SDR family oxidoreductase</fullName>
    </submittedName>
</protein>
<dbReference type="CDD" id="cd05233">
    <property type="entry name" value="SDR_c"/>
    <property type="match status" value="1"/>
</dbReference>
<evidence type="ECO:0000313" key="2">
    <source>
        <dbReference type="EMBL" id="MEC4176892.1"/>
    </source>
</evidence>
<dbReference type="NCBIfam" id="NF005559">
    <property type="entry name" value="PRK07231.1"/>
    <property type="match status" value="1"/>
</dbReference>
<dbReference type="Proteomes" id="UP001349994">
    <property type="component" value="Unassembled WGS sequence"/>
</dbReference>
<dbReference type="InterPro" id="IPR036291">
    <property type="entry name" value="NAD(P)-bd_dom_sf"/>
</dbReference>
<name>A0ABU6IK87_9ACTN</name>
<dbReference type="InterPro" id="IPR002347">
    <property type="entry name" value="SDR_fam"/>
</dbReference>
<comment type="similarity">
    <text evidence="1">Belongs to the short-chain dehydrogenases/reductases (SDR) family.</text>
</comment>
<dbReference type="InterPro" id="IPR050259">
    <property type="entry name" value="SDR"/>
</dbReference>
<proteinExistence type="inferred from homology"/>
<dbReference type="PRINTS" id="PR00081">
    <property type="entry name" value="GDHRDH"/>
</dbReference>
<dbReference type="PANTHER" id="PTHR42879">
    <property type="entry name" value="3-OXOACYL-(ACYL-CARRIER-PROTEIN) REDUCTASE"/>
    <property type="match status" value="1"/>
</dbReference>
<dbReference type="RefSeq" id="WP_338211459.1">
    <property type="nucleotide sequence ID" value="NZ_JAYMFF010000024.1"/>
</dbReference>
<reference evidence="2 3" key="1">
    <citation type="submission" date="2024-01" db="EMBL/GenBank/DDBJ databases">
        <title>novel species in genus Adlercreutzia.</title>
        <authorList>
            <person name="Liu X."/>
        </authorList>
    </citation>
    <scope>NUCLEOTIDE SEQUENCE [LARGE SCALE GENOMIC DNA]</scope>
    <source>
        <strain evidence="2 3">R7</strain>
    </source>
</reference>
<evidence type="ECO:0000313" key="3">
    <source>
        <dbReference type="Proteomes" id="UP001349994"/>
    </source>
</evidence>
<dbReference type="EMBL" id="JAYMFF010000024">
    <property type="protein sequence ID" value="MEC4176892.1"/>
    <property type="molecule type" value="Genomic_DNA"/>
</dbReference>
<gene>
    <name evidence="2" type="ORF">VIN30_10580</name>
</gene>
<dbReference type="PRINTS" id="PR00080">
    <property type="entry name" value="SDRFAMILY"/>
</dbReference>
<organism evidence="2 3">
    <name type="scientific">Adlercreutzia wanghongyangiae</name>
    <dbReference type="NCBI Taxonomy" id="3111451"/>
    <lineage>
        <taxon>Bacteria</taxon>
        <taxon>Bacillati</taxon>
        <taxon>Actinomycetota</taxon>
        <taxon>Coriobacteriia</taxon>
        <taxon>Eggerthellales</taxon>
        <taxon>Eggerthellaceae</taxon>
        <taxon>Adlercreutzia</taxon>
    </lineage>
</organism>
<comment type="caution">
    <text evidence="2">The sequence shown here is derived from an EMBL/GenBank/DDBJ whole genome shotgun (WGS) entry which is preliminary data.</text>
</comment>
<dbReference type="Gene3D" id="3.40.50.720">
    <property type="entry name" value="NAD(P)-binding Rossmann-like Domain"/>
    <property type="match status" value="1"/>
</dbReference>
<sequence>MGNRLENKVAIVAASTRGIGRATAELFAKEGAKVVVSGRNEELGVKLVESIKADGGEAMFVRTDVTVPEDMENLVAKTVEQYGTIDILVNNAGGGNSQNFVDYTVKDWNDINDLNGLSVFLGVKNVLPIMMKNGSGSIVNVTSTCVHKATWGSTIYAYAKAGVIAMTKFLATEFAEYGIRVNCVSPGVVNTDIHKEYSAEILNAMIEDIPMKRMGEPIELAYPILFMASDEASYCSGRVLDANGAWAL</sequence>
<keyword evidence="3" id="KW-1185">Reference proteome</keyword>